<evidence type="ECO:0000313" key="1">
    <source>
        <dbReference type="EMBL" id="KAJ9595604.1"/>
    </source>
</evidence>
<accession>A0AAD8EMT0</accession>
<protein>
    <submittedName>
        <fullName evidence="1">Uncharacterized protein</fullName>
    </submittedName>
</protein>
<evidence type="ECO:0000313" key="2">
    <source>
        <dbReference type="Proteomes" id="UP001233999"/>
    </source>
</evidence>
<gene>
    <name evidence="1" type="ORF">L9F63_013200</name>
</gene>
<sequence>LEGSYRKRLKVTDKHFFQSKRGCHYYYRLTEQGMLHLELISFWYDKVWHVALVDYIPLALKRRVSYLIP</sequence>
<organism evidence="1 2">
    <name type="scientific">Diploptera punctata</name>
    <name type="common">Pacific beetle cockroach</name>
    <dbReference type="NCBI Taxonomy" id="6984"/>
    <lineage>
        <taxon>Eukaryota</taxon>
        <taxon>Metazoa</taxon>
        <taxon>Ecdysozoa</taxon>
        <taxon>Arthropoda</taxon>
        <taxon>Hexapoda</taxon>
        <taxon>Insecta</taxon>
        <taxon>Pterygota</taxon>
        <taxon>Neoptera</taxon>
        <taxon>Polyneoptera</taxon>
        <taxon>Dictyoptera</taxon>
        <taxon>Blattodea</taxon>
        <taxon>Blaberoidea</taxon>
        <taxon>Blaberidae</taxon>
        <taxon>Diplopterinae</taxon>
        <taxon>Diploptera</taxon>
    </lineage>
</organism>
<reference evidence="1" key="1">
    <citation type="journal article" date="2023" name="IScience">
        <title>Live-bearing cockroach genome reveals convergent evolutionary mechanisms linked to viviparity in insects and beyond.</title>
        <authorList>
            <person name="Fouks B."/>
            <person name="Harrison M.C."/>
            <person name="Mikhailova A.A."/>
            <person name="Marchal E."/>
            <person name="English S."/>
            <person name="Carruthers M."/>
            <person name="Jennings E.C."/>
            <person name="Chiamaka E.L."/>
            <person name="Frigard R.A."/>
            <person name="Pippel M."/>
            <person name="Attardo G.M."/>
            <person name="Benoit J.B."/>
            <person name="Bornberg-Bauer E."/>
            <person name="Tobe S.S."/>
        </authorList>
    </citation>
    <scope>NUCLEOTIDE SEQUENCE</scope>
    <source>
        <strain evidence="1">Stay&amp;Tobe</strain>
    </source>
</reference>
<feature type="non-terminal residue" evidence="1">
    <location>
        <position position="1"/>
    </location>
</feature>
<dbReference type="Proteomes" id="UP001233999">
    <property type="component" value="Unassembled WGS sequence"/>
</dbReference>
<name>A0AAD8EMT0_DIPPU</name>
<keyword evidence="2" id="KW-1185">Reference proteome</keyword>
<proteinExistence type="predicted"/>
<reference evidence="1" key="2">
    <citation type="submission" date="2023-05" db="EMBL/GenBank/DDBJ databases">
        <authorList>
            <person name="Fouks B."/>
        </authorList>
    </citation>
    <scope>NUCLEOTIDE SEQUENCE</scope>
    <source>
        <strain evidence="1">Stay&amp;Tobe</strain>
        <tissue evidence="1">Testes</tissue>
    </source>
</reference>
<feature type="non-terminal residue" evidence="1">
    <location>
        <position position="69"/>
    </location>
</feature>
<comment type="caution">
    <text evidence="1">The sequence shown here is derived from an EMBL/GenBank/DDBJ whole genome shotgun (WGS) entry which is preliminary data.</text>
</comment>
<dbReference type="EMBL" id="JASPKZ010002326">
    <property type="protein sequence ID" value="KAJ9595604.1"/>
    <property type="molecule type" value="Genomic_DNA"/>
</dbReference>
<dbReference type="AlphaFoldDB" id="A0AAD8EMT0"/>